<accession>A0A7Y7XA93</accession>
<evidence type="ECO:0000313" key="2">
    <source>
        <dbReference type="Proteomes" id="UP000539985"/>
    </source>
</evidence>
<sequence>MSAETREKLEKELSLELKSITSSCFDLKASKNKLSLLIAKEKQGEIYIQHLSKADGYYAGVELFKCEAMDFCISQSPPYPSQLLNSSFFSKSSLSEPDKKFGDEIGGIIRTPAPQDVKSTAKKIQQRLIKFYLSDVENCISGTLPLIDDILTAPDNYAFPFLTALFCVHKNGLNSNSDLFQKILSSKKIFGNKQFDLTLAHKILD</sequence>
<name>A0A7Y7XA93_9PSED</name>
<comment type="caution">
    <text evidence="1">The sequence shown here is derived from an EMBL/GenBank/DDBJ whole genome shotgun (WGS) entry which is preliminary data.</text>
</comment>
<organism evidence="1 2">
    <name type="scientific">Pseudomonas gingeri</name>
    <dbReference type="NCBI Taxonomy" id="117681"/>
    <lineage>
        <taxon>Bacteria</taxon>
        <taxon>Pseudomonadati</taxon>
        <taxon>Pseudomonadota</taxon>
        <taxon>Gammaproteobacteria</taxon>
        <taxon>Pseudomonadales</taxon>
        <taxon>Pseudomonadaceae</taxon>
        <taxon>Pseudomonas</taxon>
    </lineage>
</organism>
<dbReference type="AlphaFoldDB" id="A0A7Y7XA93"/>
<dbReference type="Proteomes" id="UP000539985">
    <property type="component" value="Unassembled WGS sequence"/>
</dbReference>
<gene>
    <name evidence="1" type="ORF">HX882_09295</name>
</gene>
<protein>
    <submittedName>
        <fullName evidence="1">Uncharacterized protein</fullName>
    </submittedName>
</protein>
<evidence type="ECO:0000313" key="1">
    <source>
        <dbReference type="EMBL" id="NWB96082.1"/>
    </source>
</evidence>
<dbReference type="RefSeq" id="WP_177101397.1">
    <property type="nucleotide sequence ID" value="NZ_JACAQB010000005.1"/>
</dbReference>
<reference evidence="1 2" key="1">
    <citation type="submission" date="2020-04" db="EMBL/GenBank/DDBJ databases">
        <title>Molecular characterization of pseudomonads from Agaricus bisporus reveal novel blotch 2 pathogens in Western Europe.</title>
        <authorList>
            <person name="Taparia T."/>
            <person name="Krijger M."/>
            <person name="Haynes E."/>
            <person name="Elpinstone J.G."/>
            <person name="Noble R."/>
            <person name="Van Der Wolf J."/>
        </authorList>
    </citation>
    <scope>NUCLEOTIDE SEQUENCE [LARGE SCALE GENOMIC DNA]</scope>
    <source>
        <strain evidence="1 2">H7001</strain>
    </source>
</reference>
<proteinExistence type="predicted"/>
<dbReference type="EMBL" id="JACAQB010000005">
    <property type="protein sequence ID" value="NWB96082.1"/>
    <property type="molecule type" value="Genomic_DNA"/>
</dbReference>